<dbReference type="GeneID" id="101738421"/>
<reference evidence="14" key="1">
    <citation type="journal article" date="2008" name="Insect Biochem. Mol. Biol.">
        <title>The genome of a lepidopteran model insect, the silkworm Bombyx mori.</title>
        <authorList>
            <consortium name="International Silkworm Genome Consortium"/>
        </authorList>
    </citation>
    <scope>NUCLEOTIDE SEQUENCE [LARGE SCALE GENOMIC DNA]</scope>
    <source>
        <strain evidence="14">p50T</strain>
    </source>
</reference>
<dbReference type="SMART" id="SM00680">
    <property type="entry name" value="CLIP"/>
    <property type="match status" value="1"/>
</dbReference>
<evidence type="ECO:0000313" key="14">
    <source>
        <dbReference type="Proteomes" id="UP000005204"/>
    </source>
</evidence>
<dbReference type="PANTHER" id="PTHR24260:SF147">
    <property type="entry name" value="EG:BACR7A4.3 PROTEIN-RELATED"/>
    <property type="match status" value="1"/>
</dbReference>
<reference evidence="13" key="2">
    <citation type="submission" date="2022-06" db="UniProtKB">
        <authorList>
            <consortium name="EnsemblMetazoa"/>
        </authorList>
    </citation>
    <scope>IDENTIFICATION</scope>
    <source>
        <strain evidence="13">p50T (Dazao)</strain>
    </source>
</reference>
<feature type="domain" description="Clip" evidence="12">
    <location>
        <begin position="27"/>
        <end position="70"/>
    </location>
</feature>
<feature type="chain" id="PRO_5035727823" description="Serine protease snake-like" evidence="10">
    <location>
        <begin position="22"/>
        <end position="389"/>
    </location>
</feature>
<dbReference type="InterPro" id="IPR009003">
    <property type="entry name" value="Peptidase_S1_PA"/>
</dbReference>
<dbReference type="GO" id="GO:0005576">
    <property type="term" value="C:extracellular region"/>
    <property type="evidence" value="ECO:0007669"/>
    <property type="project" value="UniProtKB-SubCell"/>
</dbReference>
<name>A0A8R2R039_BOMMO</name>
<dbReference type="InterPro" id="IPR051333">
    <property type="entry name" value="CLIP_Serine_Protease"/>
</dbReference>
<dbReference type="PROSITE" id="PS00134">
    <property type="entry name" value="TRYPSIN_HIS"/>
    <property type="match status" value="1"/>
</dbReference>
<dbReference type="EnsemblMetazoa" id="XM_038014330.1">
    <property type="protein sequence ID" value="XP_037870258.1"/>
    <property type="gene ID" value="LOC101738421"/>
</dbReference>
<dbReference type="Gene3D" id="2.40.10.10">
    <property type="entry name" value="Trypsin-like serine proteases"/>
    <property type="match status" value="1"/>
</dbReference>
<keyword evidence="9" id="KW-0378">Hydrolase</keyword>
<comment type="subcellular location">
    <subcellularLocation>
        <location evidence="1">Secreted</location>
        <location evidence="1">Extracellular space</location>
    </subcellularLocation>
</comment>
<evidence type="ECO:0000259" key="11">
    <source>
        <dbReference type="PROSITE" id="PS50240"/>
    </source>
</evidence>
<keyword evidence="14" id="KW-1185">Reference proteome</keyword>
<dbReference type="Pfam" id="PF00089">
    <property type="entry name" value="Trypsin"/>
    <property type="match status" value="1"/>
</dbReference>
<evidence type="ECO:0000259" key="12">
    <source>
        <dbReference type="PROSITE" id="PS51888"/>
    </source>
</evidence>
<dbReference type="FunFam" id="2.40.10.10:FF:000068">
    <property type="entry name" value="transmembrane protease serine 2"/>
    <property type="match status" value="1"/>
</dbReference>
<evidence type="ECO:0000256" key="7">
    <source>
        <dbReference type="ARBA" id="ARBA00055534"/>
    </source>
</evidence>
<feature type="domain" description="Peptidase S1" evidence="11">
    <location>
        <begin position="142"/>
        <end position="388"/>
    </location>
</feature>
<evidence type="ECO:0008006" key="15">
    <source>
        <dbReference type="Google" id="ProtNLM"/>
    </source>
</evidence>
<dbReference type="InterPro" id="IPR033116">
    <property type="entry name" value="TRYPSIN_SER"/>
</dbReference>
<evidence type="ECO:0000256" key="4">
    <source>
        <dbReference type="ARBA" id="ARBA00023157"/>
    </source>
</evidence>
<keyword evidence="5" id="KW-1199">Hemostasis impairing toxin</keyword>
<keyword evidence="9" id="KW-0645">Protease</keyword>
<evidence type="ECO:0000256" key="1">
    <source>
        <dbReference type="ARBA" id="ARBA00004239"/>
    </source>
</evidence>
<dbReference type="KEGG" id="bmor:101738421"/>
<keyword evidence="9" id="KW-0720">Serine protease</keyword>
<dbReference type="InterPro" id="IPR001254">
    <property type="entry name" value="Trypsin_dom"/>
</dbReference>
<evidence type="ECO:0000256" key="5">
    <source>
        <dbReference type="ARBA" id="ARBA00023240"/>
    </source>
</evidence>
<dbReference type="GO" id="GO:0006508">
    <property type="term" value="P:proteolysis"/>
    <property type="evidence" value="ECO:0007669"/>
    <property type="project" value="UniProtKB-KW"/>
</dbReference>
<sequence>MLRAALALGPVLLCCLKITTADIEGAPCVRDGYNGTCVLSKRCETLILDYKQKKFPPVCGLRGKEPIVCCTDCELVDNIDKIYLSRKFDRLEKKNKKSWDACIDNILDIPSYFCPGGASYGFEKSWNSEKKCHIIQSYGISPAGGTAAERAEFPFMALLGFGASAEEAQWLCGGSVLSARYILTAAHCISEPRLGPLKYAALGILKRSDPPEIWQRHTLAQVIPHPDYASPSKYHDIALLKTEKQIQFNINVVPACLYSGEKKRNIDPSRALALGWGYLGPNTRLADVLQKVEVSEFTAEECLTHYPPHRHLLDGFDNSTQLCYGDRDKTRDTCQGDSGGPLILHNNEVGCAKAVFGVTSSGVECDVATAGLYTRVEHYKPWIESIVWP</sequence>
<organism evidence="13 14">
    <name type="scientific">Bombyx mori</name>
    <name type="common">Silk moth</name>
    <dbReference type="NCBI Taxonomy" id="7091"/>
    <lineage>
        <taxon>Eukaryota</taxon>
        <taxon>Metazoa</taxon>
        <taxon>Ecdysozoa</taxon>
        <taxon>Arthropoda</taxon>
        <taxon>Hexapoda</taxon>
        <taxon>Insecta</taxon>
        <taxon>Pterygota</taxon>
        <taxon>Neoptera</taxon>
        <taxon>Endopterygota</taxon>
        <taxon>Lepidoptera</taxon>
        <taxon>Glossata</taxon>
        <taxon>Ditrysia</taxon>
        <taxon>Bombycoidea</taxon>
        <taxon>Bombycidae</taxon>
        <taxon>Bombycinae</taxon>
        <taxon>Bombyx</taxon>
    </lineage>
</organism>
<keyword evidence="3 10" id="KW-0732">Signal</keyword>
<comment type="similarity">
    <text evidence="6">Belongs to the peptidase S1 family. CLIP subfamily.</text>
</comment>
<dbReference type="InterPro" id="IPR043504">
    <property type="entry name" value="Peptidase_S1_PA_chymotrypsin"/>
</dbReference>
<evidence type="ECO:0000256" key="10">
    <source>
        <dbReference type="SAM" id="SignalP"/>
    </source>
</evidence>
<keyword evidence="8" id="KW-1205">Fibrinolytic toxin</keyword>
<evidence type="ECO:0000256" key="9">
    <source>
        <dbReference type="RuleBase" id="RU363034"/>
    </source>
</evidence>
<protein>
    <recommendedName>
        <fullName evidence="15">Serine protease snake-like</fullName>
    </recommendedName>
</protein>
<dbReference type="Proteomes" id="UP000005204">
    <property type="component" value="Unassembled WGS sequence"/>
</dbReference>
<dbReference type="RefSeq" id="XP_062527307.1">
    <property type="nucleotide sequence ID" value="XM_062671323.1"/>
</dbReference>
<dbReference type="PROSITE" id="PS00135">
    <property type="entry name" value="TRYPSIN_SER"/>
    <property type="match status" value="1"/>
</dbReference>
<keyword evidence="2" id="KW-0800">Toxin</keyword>
<dbReference type="GO" id="GO:0004252">
    <property type="term" value="F:serine-type endopeptidase activity"/>
    <property type="evidence" value="ECO:0007669"/>
    <property type="project" value="InterPro"/>
</dbReference>
<dbReference type="InterPro" id="IPR022700">
    <property type="entry name" value="CLIP"/>
</dbReference>
<dbReference type="InterPro" id="IPR001314">
    <property type="entry name" value="Peptidase_S1A"/>
</dbReference>
<dbReference type="SMART" id="SM00020">
    <property type="entry name" value="Tryp_SPc"/>
    <property type="match status" value="1"/>
</dbReference>
<comment type="function">
    <text evidence="7">Fibrinolytic activity; shows preferential cleavage of Arg-Gly bonds in all three fibrinogen chains. Contact with the caterpillars causes severe bleeding, due the anticoagulant effect of the protein.</text>
</comment>
<dbReference type="PROSITE" id="PS51888">
    <property type="entry name" value="CLIP"/>
    <property type="match status" value="1"/>
</dbReference>
<proteinExistence type="inferred from homology"/>
<dbReference type="SUPFAM" id="SSF50494">
    <property type="entry name" value="Trypsin-like serine proteases"/>
    <property type="match status" value="1"/>
</dbReference>
<keyword evidence="4" id="KW-1015">Disulfide bond</keyword>
<evidence type="ECO:0000313" key="13">
    <source>
        <dbReference type="EnsemblMetazoa" id="XP_037870258.1"/>
    </source>
</evidence>
<evidence type="ECO:0000256" key="3">
    <source>
        <dbReference type="ARBA" id="ARBA00022729"/>
    </source>
</evidence>
<dbReference type="PROSITE" id="PS50240">
    <property type="entry name" value="TRYPSIN_DOM"/>
    <property type="match status" value="1"/>
</dbReference>
<evidence type="ECO:0000256" key="8">
    <source>
        <dbReference type="ARBA" id="ARBA00084094"/>
    </source>
</evidence>
<accession>A0A8R2R039</accession>
<dbReference type="InterPro" id="IPR018114">
    <property type="entry name" value="TRYPSIN_HIS"/>
</dbReference>
<dbReference type="PANTHER" id="PTHR24260">
    <property type="match status" value="1"/>
</dbReference>
<dbReference type="CDD" id="cd00190">
    <property type="entry name" value="Tryp_SPc"/>
    <property type="match status" value="1"/>
</dbReference>
<dbReference type="PRINTS" id="PR00722">
    <property type="entry name" value="CHYMOTRYPSIN"/>
</dbReference>
<dbReference type="GO" id="GO:0090729">
    <property type="term" value="F:toxin activity"/>
    <property type="evidence" value="ECO:0007669"/>
    <property type="project" value="UniProtKB-KW"/>
</dbReference>
<feature type="signal peptide" evidence="10">
    <location>
        <begin position="1"/>
        <end position="21"/>
    </location>
</feature>
<dbReference type="AlphaFoldDB" id="A0A8R2R039"/>
<evidence type="ECO:0000256" key="2">
    <source>
        <dbReference type="ARBA" id="ARBA00022656"/>
    </source>
</evidence>
<evidence type="ECO:0000256" key="6">
    <source>
        <dbReference type="ARBA" id="ARBA00024195"/>
    </source>
</evidence>